<dbReference type="GO" id="GO:0032259">
    <property type="term" value="P:methylation"/>
    <property type="evidence" value="ECO:0007669"/>
    <property type="project" value="UniProtKB-KW"/>
</dbReference>
<keyword evidence="5" id="KW-1185">Reference proteome</keyword>
<evidence type="ECO:0000256" key="1">
    <source>
        <dbReference type="ARBA" id="ARBA00022603"/>
    </source>
</evidence>
<accession>A0A918MNP3</accession>
<dbReference type="RefSeq" id="WP_034235369.1">
    <property type="nucleotide sequence ID" value="NZ_BMWP01000018.1"/>
</dbReference>
<keyword evidence="1" id="KW-0489">Methyltransferase</keyword>
<dbReference type="EMBL" id="BMWP01000018">
    <property type="protein sequence ID" value="GGW40038.1"/>
    <property type="molecule type" value="Genomic_DNA"/>
</dbReference>
<comment type="caution">
    <text evidence="4">The sequence shown here is derived from an EMBL/GenBank/DDBJ whole genome shotgun (WGS) entry which is preliminary data.</text>
</comment>
<proteinExistence type="predicted"/>
<dbReference type="AlphaFoldDB" id="A0A918MNP3"/>
<gene>
    <name evidence="4" type="ORF">GCM10007383_25970</name>
</gene>
<sequence length="327" mass="36732">MEADTLTKIQAQFAHDVHEGLTASPKHLASKYIYDHKGDLLFEQIMNLPEYYLTECELAILKNNRKEIANLFLQNTASLNLVELGAGNGKKTKILLEQLQKQSPNFRYVPIDISGNALLQLKNSLSIEFPSLTVTPKQGTYFNMLETIESSESVKNVILFLGSNIGNLSHSQAITFLSQLASGMHSNDMIFVGCDQKKNPQTILNAYNDPKGVTEAFNKNLLHRINSELNANFILDNFLHWESYNPQSGTAKSFLVSKINQKVQIAALDLEVDFKAWETIHTEISQKYDDGLISDLVKAAGLQITAQFSDKKNYFKNYILTKATSFD</sequence>
<dbReference type="PANTHER" id="PTHR43397:SF1">
    <property type="entry name" value="ERGOTHIONEINE BIOSYNTHESIS PROTEIN 1"/>
    <property type="match status" value="1"/>
</dbReference>
<feature type="domain" description="Histidine-specific methyltransferase SAM-dependent" evidence="3">
    <location>
        <begin position="13"/>
        <end position="321"/>
    </location>
</feature>
<keyword evidence="2" id="KW-0808">Transferase</keyword>
<reference evidence="4" key="2">
    <citation type="submission" date="2020-09" db="EMBL/GenBank/DDBJ databases">
        <authorList>
            <person name="Sun Q."/>
            <person name="Kim S."/>
        </authorList>
    </citation>
    <scope>NUCLEOTIDE SEQUENCE</scope>
    <source>
        <strain evidence="4">KCTC 12113</strain>
    </source>
</reference>
<dbReference type="InterPro" id="IPR029063">
    <property type="entry name" value="SAM-dependent_MTases_sf"/>
</dbReference>
<evidence type="ECO:0000256" key="2">
    <source>
        <dbReference type="ARBA" id="ARBA00022679"/>
    </source>
</evidence>
<dbReference type="Proteomes" id="UP000634668">
    <property type="component" value="Unassembled WGS sequence"/>
</dbReference>
<dbReference type="PIRSF" id="PIRSF018005">
    <property type="entry name" value="UCP018005"/>
    <property type="match status" value="1"/>
</dbReference>
<dbReference type="InterPro" id="IPR017804">
    <property type="entry name" value="MeTrfase_EgtD-like"/>
</dbReference>
<reference evidence="4" key="1">
    <citation type="journal article" date="2014" name="Int. J. Syst. Evol. Microbiol.">
        <title>Complete genome sequence of Corynebacterium casei LMG S-19264T (=DSM 44701T), isolated from a smear-ripened cheese.</title>
        <authorList>
            <consortium name="US DOE Joint Genome Institute (JGI-PGF)"/>
            <person name="Walter F."/>
            <person name="Albersmeier A."/>
            <person name="Kalinowski J."/>
            <person name="Ruckert C."/>
        </authorList>
    </citation>
    <scope>NUCLEOTIDE SEQUENCE</scope>
    <source>
        <strain evidence="4">KCTC 12113</strain>
    </source>
</reference>
<dbReference type="Pfam" id="PF10017">
    <property type="entry name" value="Methyltransf_33"/>
    <property type="match status" value="1"/>
</dbReference>
<dbReference type="InterPro" id="IPR035094">
    <property type="entry name" value="EgtD"/>
</dbReference>
<name>A0A918MNP3_9FLAO</name>
<evidence type="ECO:0000313" key="5">
    <source>
        <dbReference type="Proteomes" id="UP000634668"/>
    </source>
</evidence>
<dbReference type="Gene3D" id="3.40.50.150">
    <property type="entry name" value="Vaccinia Virus protein VP39"/>
    <property type="match status" value="1"/>
</dbReference>
<dbReference type="InterPro" id="IPR051128">
    <property type="entry name" value="EgtD_Methyltrsf_superfamily"/>
</dbReference>
<dbReference type="GO" id="GO:0008168">
    <property type="term" value="F:methyltransferase activity"/>
    <property type="evidence" value="ECO:0007669"/>
    <property type="project" value="UniProtKB-KW"/>
</dbReference>
<protein>
    <submittedName>
        <fullName evidence="4">Dimethylhistidine N-methyltransferase</fullName>
    </submittedName>
</protein>
<evidence type="ECO:0000313" key="4">
    <source>
        <dbReference type="EMBL" id="GGW40038.1"/>
    </source>
</evidence>
<dbReference type="SUPFAM" id="SSF53335">
    <property type="entry name" value="S-adenosyl-L-methionine-dependent methyltransferases"/>
    <property type="match status" value="1"/>
</dbReference>
<dbReference type="NCBIfam" id="TIGR03438">
    <property type="entry name" value="egtD_ergothio"/>
    <property type="match status" value="1"/>
</dbReference>
<dbReference type="PANTHER" id="PTHR43397">
    <property type="entry name" value="ERGOTHIONEINE BIOSYNTHESIS PROTEIN 1"/>
    <property type="match status" value="1"/>
</dbReference>
<dbReference type="InterPro" id="IPR019257">
    <property type="entry name" value="MeTrfase_dom"/>
</dbReference>
<evidence type="ECO:0000259" key="3">
    <source>
        <dbReference type="Pfam" id="PF10017"/>
    </source>
</evidence>
<organism evidence="4 5">
    <name type="scientific">Arenibacter certesii</name>
    <dbReference type="NCBI Taxonomy" id="228955"/>
    <lineage>
        <taxon>Bacteria</taxon>
        <taxon>Pseudomonadati</taxon>
        <taxon>Bacteroidota</taxon>
        <taxon>Flavobacteriia</taxon>
        <taxon>Flavobacteriales</taxon>
        <taxon>Flavobacteriaceae</taxon>
        <taxon>Arenibacter</taxon>
    </lineage>
</organism>